<feature type="compositionally biased region" description="Acidic residues" evidence="6">
    <location>
        <begin position="426"/>
        <end position="435"/>
    </location>
</feature>
<dbReference type="InterPro" id="IPR014762">
    <property type="entry name" value="DNA_mismatch_repair_CS"/>
</dbReference>
<dbReference type="AlphaFoldDB" id="A0A1E5RNX7"/>
<dbReference type="Pfam" id="PF01119">
    <property type="entry name" value="DNA_mis_repair"/>
    <property type="match status" value="1"/>
</dbReference>
<dbReference type="FunFam" id="3.30.230.10:FF:000014">
    <property type="entry name" value="DNA mismatch repair protein Mlh1"/>
    <property type="match status" value="1"/>
</dbReference>
<protein>
    <submittedName>
        <fullName evidence="8">DNA mismatch repair protein MLH1</fullName>
    </submittedName>
</protein>
<feature type="compositionally biased region" description="Low complexity" evidence="6">
    <location>
        <begin position="439"/>
        <end position="458"/>
    </location>
</feature>
<dbReference type="OrthoDB" id="10263226at2759"/>
<evidence type="ECO:0000256" key="6">
    <source>
        <dbReference type="SAM" id="MobiDB-lite"/>
    </source>
</evidence>
<dbReference type="Proteomes" id="UP000095728">
    <property type="component" value="Unassembled WGS sequence"/>
</dbReference>
<dbReference type="GO" id="GO:0061982">
    <property type="term" value="P:meiosis I cell cycle process"/>
    <property type="evidence" value="ECO:0007669"/>
    <property type="project" value="UniProtKB-ARBA"/>
</dbReference>
<dbReference type="GO" id="GO:0140664">
    <property type="term" value="F:ATP-dependent DNA damage sensor activity"/>
    <property type="evidence" value="ECO:0007669"/>
    <property type="project" value="InterPro"/>
</dbReference>
<dbReference type="PANTHER" id="PTHR10073">
    <property type="entry name" value="DNA MISMATCH REPAIR PROTEIN MLH, PMS, MUTL"/>
    <property type="match status" value="1"/>
</dbReference>
<comment type="subcellular location">
    <subcellularLocation>
        <location evidence="1">Nucleus</location>
    </subcellularLocation>
</comment>
<keyword evidence="3" id="KW-0227">DNA damage</keyword>
<gene>
    <name evidence="8" type="ORF">AWRI3579_g912</name>
</gene>
<evidence type="ECO:0000313" key="8">
    <source>
        <dbReference type="EMBL" id="OEJ88579.1"/>
    </source>
</evidence>
<dbReference type="FunFam" id="3.30.565.10:FF:000003">
    <property type="entry name" value="DNA mismatch repair endonuclease MutL"/>
    <property type="match status" value="1"/>
</dbReference>
<evidence type="ECO:0000256" key="3">
    <source>
        <dbReference type="ARBA" id="ARBA00022763"/>
    </source>
</evidence>
<evidence type="ECO:0000256" key="4">
    <source>
        <dbReference type="ARBA" id="ARBA00023204"/>
    </source>
</evidence>
<comment type="similarity">
    <text evidence="2">Belongs to the DNA mismatch repair MutL/HexB family.</text>
</comment>
<dbReference type="InterPro" id="IPR002099">
    <property type="entry name" value="MutL/Mlh/PMS"/>
</dbReference>
<keyword evidence="4" id="KW-0234">DNA repair</keyword>
<dbReference type="GO" id="GO:0006298">
    <property type="term" value="P:mismatch repair"/>
    <property type="evidence" value="ECO:0007669"/>
    <property type="project" value="InterPro"/>
</dbReference>
<accession>A0A1E5RNX7</accession>
<dbReference type="PANTHER" id="PTHR10073:SF12">
    <property type="entry name" value="DNA MISMATCH REPAIR PROTEIN MLH1"/>
    <property type="match status" value="1"/>
</dbReference>
<evidence type="ECO:0000256" key="5">
    <source>
        <dbReference type="ARBA" id="ARBA00023242"/>
    </source>
</evidence>
<dbReference type="GO" id="GO:0030983">
    <property type="term" value="F:mismatched DNA binding"/>
    <property type="evidence" value="ECO:0007669"/>
    <property type="project" value="InterPro"/>
</dbReference>
<dbReference type="CDD" id="cd16926">
    <property type="entry name" value="HATPase_MutL-MLH-PMS-like"/>
    <property type="match status" value="1"/>
</dbReference>
<dbReference type="InterPro" id="IPR014721">
    <property type="entry name" value="Ribsml_uS5_D2-typ_fold_subgr"/>
</dbReference>
<dbReference type="Pfam" id="PF13589">
    <property type="entry name" value="HATPase_c_3"/>
    <property type="match status" value="1"/>
</dbReference>
<keyword evidence="5" id="KW-0539">Nucleus</keyword>
<dbReference type="Pfam" id="PF16413">
    <property type="entry name" value="Mlh1_C"/>
    <property type="match status" value="1"/>
</dbReference>
<reference evidence="9" key="1">
    <citation type="journal article" date="2016" name="Genome Announc.">
        <title>Genome sequences of three species of Hanseniaspora isolated from spontaneous wine fermentations.</title>
        <authorList>
            <person name="Sternes P.R."/>
            <person name="Lee D."/>
            <person name="Kutyna D.R."/>
            <person name="Borneman A.R."/>
        </authorList>
    </citation>
    <scope>NUCLEOTIDE SEQUENCE [LARGE SCALE GENOMIC DNA]</scope>
    <source>
        <strain evidence="9">AWRI3579</strain>
    </source>
</reference>
<dbReference type="GO" id="GO:0032389">
    <property type="term" value="C:MutLalpha complex"/>
    <property type="evidence" value="ECO:0007669"/>
    <property type="project" value="TreeGrafter"/>
</dbReference>
<name>A0A1E5RNX7_9ASCO</name>
<keyword evidence="9" id="KW-1185">Reference proteome</keyword>
<proteinExistence type="inferred from homology"/>
<dbReference type="InterPro" id="IPR036890">
    <property type="entry name" value="HATPase_C_sf"/>
</dbReference>
<dbReference type="GO" id="GO:0016887">
    <property type="term" value="F:ATP hydrolysis activity"/>
    <property type="evidence" value="ECO:0007669"/>
    <property type="project" value="InterPro"/>
</dbReference>
<feature type="region of interest" description="Disordered" evidence="6">
    <location>
        <begin position="418"/>
        <end position="458"/>
    </location>
</feature>
<feature type="domain" description="DNA mismatch repair protein S5" evidence="7">
    <location>
        <begin position="214"/>
        <end position="344"/>
    </location>
</feature>
<dbReference type="InParanoid" id="A0A1E5RNX7"/>
<dbReference type="SUPFAM" id="SSF55874">
    <property type="entry name" value="ATPase domain of HSP90 chaperone/DNA topoisomerase II/histidine kinase"/>
    <property type="match status" value="1"/>
</dbReference>
<evidence type="ECO:0000256" key="2">
    <source>
        <dbReference type="ARBA" id="ARBA00006082"/>
    </source>
</evidence>
<dbReference type="GO" id="GO:0005524">
    <property type="term" value="F:ATP binding"/>
    <property type="evidence" value="ECO:0007669"/>
    <property type="project" value="InterPro"/>
</dbReference>
<dbReference type="SMART" id="SM01340">
    <property type="entry name" value="DNA_mis_repair"/>
    <property type="match status" value="1"/>
</dbReference>
<evidence type="ECO:0000313" key="9">
    <source>
        <dbReference type="Proteomes" id="UP000095728"/>
    </source>
</evidence>
<dbReference type="InterPro" id="IPR032189">
    <property type="entry name" value="Mlh1_C"/>
</dbReference>
<dbReference type="STRING" id="56408.A0A1E5RNX7"/>
<dbReference type="NCBIfam" id="TIGR00585">
    <property type="entry name" value="mutl"/>
    <property type="match status" value="1"/>
</dbReference>
<dbReference type="Gene3D" id="3.30.565.10">
    <property type="entry name" value="Histidine kinase-like ATPase, C-terminal domain"/>
    <property type="match status" value="1"/>
</dbReference>
<organism evidence="8 9">
    <name type="scientific">Hanseniaspora osmophila</name>
    <dbReference type="NCBI Taxonomy" id="56408"/>
    <lineage>
        <taxon>Eukaryota</taxon>
        <taxon>Fungi</taxon>
        <taxon>Dikarya</taxon>
        <taxon>Ascomycota</taxon>
        <taxon>Saccharomycotina</taxon>
        <taxon>Saccharomycetes</taxon>
        <taxon>Saccharomycodales</taxon>
        <taxon>Saccharomycodaceae</taxon>
        <taxon>Hanseniaspora</taxon>
    </lineage>
</organism>
<dbReference type="Gene3D" id="3.30.230.10">
    <property type="match status" value="1"/>
</dbReference>
<dbReference type="InterPro" id="IPR038973">
    <property type="entry name" value="MutL/Mlh/Pms-like"/>
</dbReference>
<comment type="caution">
    <text evidence="8">The sequence shown here is derived from an EMBL/GenBank/DDBJ whole genome shotgun (WGS) entry which is preliminary data.</text>
</comment>
<dbReference type="InterPro" id="IPR020568">
    <property type="entry name" value="Ribosomal_Su5_D2-typ_SF"/>
</dbReference>
<sequence length="615" mass="68949">MSIKPLDPEVVNKIAAGEIIISPANALKELIENSIDAGATKIDVTVQNNGFKLLQISDNGSGIAKDDFPILCHRFTTSKISSFSDLSNIQSFGFRGEALSSISHIAHLSLITKRNDNKDGDLAWKAVYEMGELLPSSVKPSAGNQGTIISITDLFYNTPSRLKSLNQKEEYHKILDCLGKYSVNNHGIGFTLKKADESKMALIIKSTTPVLDRIRSIFGSSIANDLIAFEIKDIDELVEELGFVSCKGLVSNLNYANNSNRKAAKPVFFINNRLIDCEPLKRAVYQIYANYLPRGAPRPFVYLNVCLKPDHIDVNVHPTKKEVGFLNEEEIVTFISDKLGELLSKQDSSRTFKANAPTTNTLSNVHIINPSQAPFGMSQGAQIKRDETRLVRIDSQQSKITSFLKSADVKYESQSYGSTQSKVFGEEEEEVEAKEEESSLNTNSNFNSQSQQSLQRSSSENLLNKLVFNEEREKNQVNLTSIENLKEVVNLNAHSELTTILANLVYIGVIDPYKRLCAIQHDLKLFMIDYGSVCYELFYQIGLREFANFGKFYLSDCLKIRDLLELLNVLEAAKITEIVEQLFEMKDMLDEYFAIEIDKMENSDEVVIKSAWSKS</sequence>
<dbReference type="FunCoup" id="A0A1E5RNX7">
    <property type="interactions" value="769"/>
</dbReference>
<dbReference type="InterPro" id="IPR013507">
    <property type="entry name" value="DNA_mismatch_S5_2-like"/>
</dbReference>
<evidence type="ECO:0000256" key="1">
    <source>
        <dbReference type="ARBA" id="ARBA00004123"/>
    </source>
</evidence>
<evidence type="ECO:0000259" key="7">
    <source>
        <dbReference type="SMART" id="SM01340"/>
    </source>
</evidence>
<dbReference type="PROSITE" id="PS00058">
    <property type="entry name" value="DNA_MISMATCH_REPAIR_1"/>
    <property type="match status" value="1"/>
</dbReference>
<dbReference type="SUPFAM" id="SSF54211">
    <property type="entry name" value="Ribosomal protein S5 domain 2-like"/>
    <property type="match status" value="1"/>
</dbReference>
<dbReference type="EMBL" id="LPNM01000005">
    <property type="protein sequence ID" value="OEJ88579.1"/>
    <property type="molecule type" value="Genomic_DNA"/>
</dbReference>